<feature type="domain" description="Peptidase C39-like" evidence="2">
    <location>
        <begin position="69"/>
        <end position="228"/>
    </location>
</feature>
<dbReference type="PANTHER" id="PTHR37806:SF1">
    <property type="entry name" value="PEPTIDASE C39-LIKE DOMAIN-CONTAINING PROTEIN"/>
    <property type="match status" value="1"/>
</dbReference>
<evidence type="ECO:0000256" key="1">
    <source>
        <dbReference type="SAM" id="Phobius"/>
    </source>
</evidence>
<evidence type="ECO:0000313" key="4">
    <source>
        <dbReference type="Proteomes" id="UP001596267"/>
    </source>
</evidence>
<keyword evidence="4" id="KW-1185">Reference proteome</keyword>
<organism evidence="3 4">
    <name type="scientific">Sporolactobacillus kofuensis</name>
    <dbReference type="NCBI Taxonomy" id="269672"/>
    <lineage>
        <taxon>Bacteria</taxon>
        <taxon>Bacillati</taxon>
        <taxon>Bacillota</taxon>
        <taxon>Bacilli</taxon>
        <taxon>Bacillales</taxon>
        <taxon>Sporolactobacillaceae</taxon>
        <taxon>Sporolactobacillus</taxon>
    </lineage>
</organism>
<dbReference type="Gene3D" id="3.90.70.10">
    <property type="entry name" value="Cysteine proteinases"/>
    <property type="match status" value="1"/>
</dbReference>
<dbReference type="Pfam" id="PF13529">
    <property type="entry name" value="Peptidase_C39_2"/>
    <property type="match status" value="1"/>
</dbReference>
<dbReference type="CDD" id="cd02549">
    <property type="entry name" value="Peptidase_C39A"/>
    <property type="match status" value="1"/>
</dbReference>
<dbReference type="EMBL" id="JBHSTQ010000011">
    <property type="protein sequence ID" value="MFC6387214.1"/>
    <property type="molecule type" value="Genomic_DNA"/>
</dbReference>
<keyword evidence="1" id="KW-0472">Membrane</keyword>
<dbReference type="InterPro" id="IPR016997">
    <property type="entry name" value="UCP032442"/>
</dbReference>
<dbReference type="InterPro" id="IPR039564">
    <property type="entry name" value="Peptidase_C39-like"/>
</dbReference>
<accession>A0ABW1WJ15</accession>
<gene>
    <name evidence="3" type="ORF">ACFP7A_11415</name>
</gene>
<dbReference type="RefSeq" id="WP_253076737.1">
    <property type="nucleotide sequence ID" value="NZ_JAMXWN010000011.1"/>
</dbReference>
<keyword evidence="1" id="KW-1133">Transmembrane helix</keyword>
<evidence type="ECO:0000259" key="2">
    <source>
        <dbReference type="Pfam" id="PF13529"/>
    </source>
</evidence>
<dbReference type="InterPro" id="IPR039563">
    <property type="entry name" value="Peptidase_C39_single_dom"/>
</dbReference>
<name>A0ABW1WJ15_9BACL</name>
<dbReference type="PANTHER" id="PTHR37806">
    <property type="entry name" value="LMO0724 PROTEIN"/>
    <property type="match status" value="1"/>
</dbReference>
<keyword evidence="1" id="KW-0812">Transmembrane</keyword>
<feature type="transmembrane region" description="Helical" evidence="1">
    <location>
        <begin position="7"/>
        <end position="27"/>
    </location>
</feature>
<proteinExistence type="predicted"/>
<protein>
    <submittedName>
        <fullName evidence="3">C39 family peptidase</fullName>
    </submittedName>
</protein>
<evidence type="ECO:0000313" key="3">
    <source>
        <dbReference type="EMBL" id="MFC6387214.1"/>
    </source>
</evidence>
<comment type="caution">
    <text evidence="3">The sequence shown here is derived from an EMBL/GenBank/DDBJ whole genome shotgun (WGS) entry which is preliminary data.</text>
</comment>
<dbReference type="Proteomes" id="UP001596267">
    <property type="component" value="Unassembled WGS sequence"/>
</dbReference>
<sequence>MHLFRKHWLGWFLAFDIVLALFLFNLYPAGQHLLKNNFVTKIINDAEKVKNDALQITGDTAEKSSVQIDAPQILQKPELPRGCEVTALAMLLQNAGVQVSKMELASKIHKVPYYQNGYYGDPNVGFVGTMYSFSEQGYGVYHKPLANLGQDFLPGKIIDLSGKSFDAVLRQLQNGIPVVVITNATFEPLPQNAFQVWQTKEGKVKVTNQEHSVLVTGYDKDHIVFNDPLGKKNTVVDRTAFIKAWQQMGSQAISYRHSFFE</sequence>
<dbReference type="PIRSF" id="PIRSF032442">
    <property type="entry name" value="UCP032442"/>
    <property type="match status" value="1"/>
</dbReference>
<reference evidence="4" key="1">
    <citation type="journal article" date="2019" name="Int. J. Syst. Evol. Microbiol.">
        <title>The Global Catalogue of Microorganisms (GCM) 10K type strain sequencing project: providing services to taxonomists for standard genome sequencing and annotation.</title>
        <authorList>
            <consortium name="The Broad Institute Genomics Platform"/>
            <consortium name="The Broad Institute Genome Sequencing Center for Infectious Disease"/>
            <person name="Wu L."/>
            <person name="Ma J."/>
        </authorList>
    </citation>
    <scope>NUCLEOTIDE SEQUENCE [LARGE SCALE GENOMIC DNA]</scope>
    <source>
        <strain evidence="4">CCUG 42001</strain>
    </source>
</reference>